<reference evidence="9 10" key="1">
    <citation type="submission" date="2014-11" db="EMBL/GenBank/DDBJ databases">
        <authorList>
            <person name="Zhu J."/>
            <person name="Qi W."/>
            <person name="Song R."/>
        </authorList>
    </citation>
    <scope>NUCLEOTIDE SEQUENCE [LARGE SCALE GENOMIC DNA]</scope>
</reference>
<dbReference type="Pfam" id="PF03159">
    <property type="entry name" value="XRN_N"/>
    <property type="match status" value="1"/>
</dbReference>
<feature type="region of interest" description="Disordered" evidence="6">
    <location>
        <begin position="1058"/>
        <end position="1161"/>
    </location>
</feature>
<feature type="region of interest" description="Disordered" evidence="6">
    <location>
        <begin position="947"/>
        <end position="996"/>
    </location>
</feature>
<accession>A0A0G4EQS0</accession>
<dbReference type="GO" id="GO:0003723">
    <property type="term" value="F:RNA binding"/>
    <property type="evidence" value="ECO:0007669"/>
    <property type="project" value="TreeGrafter"/>
</dbReference>
<dbReference type="AlphaFoldDB" id="A0A0G4EQS0"/>
<evidence type="ECO:0000259" key="7">
    <source>
        <dbReference type="Pfam" id="PF03159"/>
    </source>
</evidence>
<dbReference type="InterPro" id="IPR041412">
    <property type="entry name" value="Xrn1_helical"/>
</dbReference>
<dbReference type="InterPro" id="IPR004859">
    <property type="entry name" value="Xrn1_N"/>
</dbReference>
<feature type="compositionally biased region" description="Low complexity" evidence="6">
    <location>
        <begin position="531"/>
        <end position="542"/>
    </location>
</feature>
<dbReference type="Pfam" id="PF17846">
    <property type="entry name" value="XRN_M"/>
    <property type="match status" value="2"/>
</dbReference>
<feature type="domain" description="Xrn1 N-terminal" evidence="7">
    <location>
        <begin position="1"/>
        <end position="251"/>
    </location>
</feature>
<dbReference type="VEuPathDB" id="CryptoDB:Vbra_12652"/>
<dbReference type="Gene3D" id="1.25.40.1050">
    <property type="match status" value="1"/>
</dbReference>
<organism evidence="9 10">
    <name type="scientific">Vitrella brassicaformis (strain CCMP3155)</name>
    <dbReference type="NCBI Taxonomy" id="1169540"/>
    <lineage>
        <taxon>Eukaryota</taxon>
        <taxon>Sar</taxon>
        <taxon>Alveolata</taxon>
        <taxon>Colpodellida</taxon>
        <taxon>Vitrellaceae</taxon>
        <taxon>Vitrella</taxon>
    </lineage>
</organism>
<dbReference type="GO" id="GO:0004534">
    <property type="term" value="F:5'-3' RNA exonuclease activity"/>
    <property type="evidence" value="ECO:0007669"/>
    <property type="project" value="TreeGrafter"/>
</dbReference>
<feature type="compositionally biased region" description="Pro residues" evidence="6">
    <location>
        <begin position="450"/>
        <end position="463"/>
    </location>
</feature>
<dbReference type="Proteomes" id="UP000041254">
    <property type="component" value="Unassembled WGS sequence"/>
</dbReference>
<feature type="compositionally biased region" description="Pro residues" evidence="6">
    <location>
        <begin position="520"/>
        <end position="530"/>
    </location>
</feature>
<dbReference type="PANTHER" id="PTHR12341:SF41">
    <property type="entry name" value="5'-3' EXORIBONUCLEASE 2"/>
    <property type="match status" value="1"/>
</dbReference>
<feature type="compositionally biased region" description="Low complexity" evidence="6">
    <location>
        <begin position="1062"/>
        <end position="1074"/>
    </location>
</feature>
<sequence length="1161" mass="130239">MGVPTFFKWLCVRFPKIVVDAQEPNSGVSIDGTVIPVDDRQPNPNGEFDCLYLDMNGIIHPCCHPEDSPTPESEDHMFLNVFHYIDKLFSIIRPRKLLYMAIDGVAPRAKMNQQRSRRFKAAQEAQIQEEQYTLLKEQFEKDGREIPPPKEHWDSNVITPGTPFMHRLSIALHYYIHDRMISNPAWKGIKVILSDANSPGEGEHKIMAFIRAQRSQPGYDANLRHCLYGADADLIMLGLATHEAHFFIIREIVFTPDTSKPPLSQGQSGQGVGADEADEAEKKAMTWKPFQILRIPVLRDYLSFELDFHKREARAKAGTGEQPRQLPFAYDLERCIDDFVFMCFFVGNDFLPHLPSLSIHKGSIDQMVDLYMQVLPVLGDYLTNEGEVNIPQVAQFVTYLGRVEDEIFHRDLIKKERDRQRREAALRDQEATRQVVVKPSKNEPLFPATKPIPPPAPPPPPAAPMANNPNEEAARRLKERLMAAAAGGGGDNEDASDAKDADMDNGNNENGPENGSGPSAAPPAPAPAPPAAAASVTPVAAPNEGPGVVGESALTLTVRETGEGVSYSRTGKGRSLVMLTGDDQPPPKRIRTDEEGGKRKVDYDKPKLQVDYDEFKQTLKEQIKANNEVAEPDDPVQLGVGRKEDYRERYYRRKFHIEEEDDLEEFATRVCQKYAQGLVWVMKYYYQGCSSWRWFFPFHYAPFASDLAKLDQWPNEIKSAFAADSLGEPFSPFQQLMAVLPAKSGHCLPECYTRLMREPSSPLIDFYPTKFKEDPDGKRFRWQWVAMLPFIDEARLLASLAPLHGQLTDIERQRNAPGKEYIFVHCQHALATQLRGVNLAEDPEKIVENITLSLSDGLGGRVTRHPTAALPSQPFKSPIEGEPDLVSECASAIYLCLPSPPRHLCRLLPSADPEPSIVEEQEMDDESRMKGFQGEVAKRMIRNTLGLGRQSYDRDHRGSFNRGDRGGRGYGDRDRSYEGRRGYQNGPDRRQTDPGHYYGCLPMFPVRGPPMMVPGGMGMDMMGGGGPPLMRPPVPTQHPWQTMQMGGGSTHDRLYGQPGMGPPLFGGQQQPGMFAGFNVPPQGGPPPYRPPSYDRERGRGYDDRSYSRDSRDYGPSRHDRGRPRYDPYDERDRDRERERGGRGGGPPWRSSYAGGGGGGRR</sequence>
<dbReference type="OMA" id="SHYQNGD"/>
<feature type="region of interest" description="Disordered" evidence="6">
    <location>
        <begin position="423"/>
        <end position="468"/>
    </location>
</feature>
<comment type="similarity">
    <text evidence="1">Belongs to the 5'-3' exonuclease family. XRN2/RAT1 subfamily.</text>
</comment>
<keyword evidence="10" id="KW-1185">Reference proteome</keyword>
<evidence type="ECO:0000256" key="1">
    <source>
        <dbReference type="ARBA" id="ARBA00006994"/>
    </source>
</evidence>
<dbReference type="InterPro" id="IPR027073">
    <property type="entry name" value="5_3_exoribonuclease"/>
</dbReference>
<dbReference type="FunFam" id="3.40.50.12390:FF:000003">
    <property type="entry name" value="5'-3' exoribonuclease"/>
    <property type="match status" value="1"/>
</dbReference>
<feature type="compositionally biased region" description="Basic and acidic residues" evidence="6">
    <location>
        <begin position="951"/>
        <end position="993"/>
    </location>
</feature>
<keyword evidence="2" id="KW-0507">mRNA processing</keyword>
<dbReference type="GO" id="GO:0000956">
    <property type="term" value="P:nuclear-transcribed mRNA catabolic process"/>
    <property type="evidence" value="ECO:0007669"/>
    <property type="project" value="TreeGrafter"/>
</dbReference>
<keyword evidence="5" id="KW-0269">Exonuclease</keyword>
<dbReference type="GO" id="GO:0006397">
    <property type="term" value="P:mRNA processing"/>
    <property type="evidence" value="ECO:0007669"/>
    <property type="project" value="UniProtKB-KW"/>
</dbReference>
<keyword evidence="4" id="KW-0378">Hydrolase</keyword>
<dbReference type="InParanoid" id="A0A0G4EQS0"/>
<feature type="region of interest" description="Disordered" evidence="6">
    <location>
        <begin position="485"/>
        <end position="599"/>
    </location>
</feature>
<feature type="domain" description="Xrn1 helical" evidence="8">
    <location>
        <begin position="330"/>
        <end position="434"/>
    </location>
</feature>
<feature type="compositionally biased region" description="Low complexity" evidence="6">
    <location>
        <begin position="505"/>
        <end position="519"/>
    </location>
</feature>
<evidence type="ECO:0000256" key="2">
    <source>
        <dbReference type="ARBA" id="ARBA00022664"/>
    </source>
</evidence>
<dbReference type="FunCoup" id="A0A0G4EQS0">
    <property type="interactions" value="559"/>
</dbReference>
<evidence type="ECO:0000256" key="6">
    <source>
        <dbReference type="SAM" id="MobiDB-lite"/>
    </source>
</evidence>
<dbReference type="EMBL" id="CDMY01000289">
    <property type="protein sequence ID" value="CEL99785.1"/>
    <property type="molecule type" value="Genomic_DNA"/>
</dbReference>
<evidence type="ECO:0000256" key="5">
    <source>
        <dbReference type="ARBA" id="ARBA00022839"/>
    </source>
</evidence>
<feature type="compositionally biased region" description="Basic and acidic residues" evidence="6">
    <location>
        <begin position="590"/>
        <end position="599"/>
    </location>
</feature>
<dbReference type="PANTHER" id="PTHR12341">
    <property type="entry name" value="5'-&gt;3' EXORIBONUCLEASE"/>
    <property type="match status" value="1"/>
</dbReference>
<evidence type="ECO:0000256" key="3">
    <source>
        <dbReference type="ARBA" id="ARBA00022722"/>
    </source>
</evidence>
<dbReference type="STRING" id="1169540.A0A0G4EQS0"/>
<dbReference type="Gene3D" id="3.40.50.12390">
    <property type="match status" value="2"/>
</dbReference>
<feature type="compositionally biased region" description="Basic and acidic residues" evidence="6">
    <location>
        <begin position="1092"/>
        <end position="1141"/>
    </location>
</feature>
<proteinExistence type="inferred from homology"/>
<dbReference type="OrthoDB" id="372487at2759"/>
<protein>
    <submittedName>
        <fullName evidence="9">Uncharacterized protein</fullName>
    </submittedName>
</protein>
<gene>
    <name evidence="9" type="ORF">Vbra_12652</name>
</gene>
<keyword evidence="3" id="KW-0540">Nuclease</keyword>
<dbReference type="PhylomeDB" id="A0A0G4EQS0"/>
<dbReference type="CDD" id="cd18673">
    <property type="entry name" value="PIN_XRN1-2-like"/>
    <property type="match status" value="1"/>
</dbReference>
<name>A0A0G4EQS0_VITBC</name>
<evidence type="ECO:0000313" key="10">
    <source>
        <dbReference type="Proteomes" id="UP000041254"/>
    </source>
</evidence>
<evidence type="ECO:0000259" key="8">
    <source>
        <dbReference type="Pfam" id="PF17846"/>
    </source>
</evidence>
<evidence type="ECO:0000313" key="9">
    <source>
        <dbReference type="EMBL" id="CEL99785.1"/>
    </source>
</evidence>
<feature type="domain" description="Xrn1 helical" evidence="8">
    <location>
        <begin position="603"/>
        <end position="921"/>
    </location>
</feature>
<dbReference type="GO" id="GO:0005634">
    <property type="term" value="C:nucleus"/>
    <property type="evidence" value="ECO:0007669"/>
    <property type="project" value="TreeGrafter"/>
</dbReference>
<evidence type="ECO:0000256" key="4">
    <source>
        <dbReference type="ARBA" id="ARBA00022801"/>
    </source>
</evidence>